<evidence type="ECO:0000256" key="13">
    <source>
        <dbReference type="ARBA" id="ARBA00022884"/>
    </source>
</evidence>
<dbReference type="KEGG" id="aplc:110982617"/>
<dbReference type="Gene3D" id="1.10.533.10">
    <property type="entry name" value="Death Domain, Fas"/>
    <property type="match status" value="1"/>
</dbReference>
<dbReference type="Proteomes" id="UP000694845">
    <property type="component" value="Unplaced"/>
</dbReference>
<evidence type="ECO:0000259" key="17">
    <source>
        <dbReference type="PROSITE" id="PS50168"/>
    </source>
</evidence>
<feature type="compositionally biased region" description="Polar residues" evidence="16">
    <location>
        <begin position="132"/>
        <end position="158"/>
    </location>
</feature>
<dbReference type="SUPFAM" id="SSF47986">
    <property type="entry name" value="DEATH domain"/>
    <property type="match status" value="1"/>
</dbReference>
<evidence type="ECO:0000313" key="23">
    <source>
        <dbReference type="RefSeq" id="XP_022096857.1"/>
    </source>
</evidence>
<dbReference type="OrthoDB" id="416741at2759"/>
<comment type="similarity">
    <text evidence="2">Belongs to the helicase family. RLR subfamily.</text>
</comment>
<dbReference type="SUPFAM" id="SSF52540">
    <property type="entry name" value="P-loop containing nucleoside triphosphate hydrolases"/>
    <property type="match status" value="1"/>
</dbReference>
<accession>A0A8B7YWI3</accession>
<feature type="domain" description="RLR CTR" evidence="20">
    <location>
        <begin position="997"/>
        <end position="1129"/>
    </location>
</feature>
<evidence type="ECO:0000256" key="2">
    <source>
        <dbReference type="ARBA" id="ARBA00006866"/>
    </source>
</evidence>
<dbReference type="InterPro" id="IPR051363">
    <property type="entry name" value="RLR_Helicase"/>
</dbReference>
<dbReference type="InterPro" id="IPR011029">
    <property type="entry name" value="DEATH-like_dom_sf"/>
</dbReference>
<keyword evidence="10" id="KW-0862">Zinc</keyword>
<evidence type="ECO:0000256" key="15">
    <source>
        <dbReference type="ARBA" id="ARBA00049390"/>
    </source>
</evidence>
<keyword evidence="7" id="KW-0547">Nucleotide-binding</keyword>
<feature type="domain" description="Helicase ATP-binding" evidence="18">
    <location>
        <begin position="455"/>
        <end position="642"/>
    </location>
</feature>
<dbReference type="GO" id="GO:0016787">
    <property type="term" value="F:hydrolase activity"/>
    <property type="evidence" value="ECO:0007669"/>
    <property type="project" value="UniProtKB-KW"/>
</dbReference>
<evidence type="ECO:0000256" key="6">
    <source>
        <dbReference type="ARBA" id="ARBA00022723"/>
    </source>
</evidence>
<feature type="compositionally biased region" description="Polar residues" evidence="16">
    <location>
        <begin position="185"/>
        <end position="220"/>
    </location>
</feature>
<keyword evidence="6" id="KW-0479">Metal-binding</keyword>
<dbReference type="InterPro" id="IPR001875">
    <property type="entry name" value="DED_dom"/>
</dbReference>
<keyword evidence="13" id="KW-0694">RNA-binding</keyword>
<comment type="subcellular location">
    <subcellularLocation>
        <location evidence="1">Cytoplasm</location>
    </subcellularLocation>
</comment>
<dbReference type="PANTHER" id="PTHR14074">
    <property type="entry name" value="HELICASE WITH DEATH DOMAIN-RELATED"/>
    <property type="match status" value="1"/>
</dbReference>
<dbReference type="PROSITE" id="PS50168">
    <property type="entry name" value="DED"/>
    <property type="match status" value="1"/>
</dbReference>
<evidence type="ECO:0000256" key="16">
    <source>
        <dbReference type="SAM" id="MobiDB-lite"/>
    </source>
</evidence>
<proteinExistence type="inferred from homology"/>
<dbReference type="Pfam" id="PF04851">
    <property type="entry name" value="ResIII"/>
    <property type="match status" value="1"/>
</dbReference>
<evidence type="ECO:0000259" key="18">
    <source>
        <dbReference type="PROSITE" id="PS51192"/>
    </source>
</evidence>
<evidence type="ECO:0000256" key="14">
    <source>
        <dbReference type="ARBA" id="ARBA00023118"/>
    </source>
</evidence>
<dbReference type="GO" id="GO:0051607">
    <property type="term" value="P:defense response to virus"/>
    <property type="evidence" value="ECO:0007669"/>
    <property type="project" value="UniProtKB-KW"/>
</dbReference>
<sequence length="1129" mass="124861">MDDSEISPYRQTLFSISRGLTDDEVGELKFLCKDRLTVSQKEGIKNARDLFDVLEKMGIISEDNFNFLIEIMDHLQCQVLKKKLLDLRKMLGHSVEMEDESPSPPTASSRLGAGAGRTPTSSNAGPKGGVTIRNSPITLGSSIGNTYNYGHSTRTQDGFASPPAAGLGTQSTPGGSDARPVGGATITNSPLTFGNSFRNTYNYGSKKSPPTASSHFQSQGMEPKAGHSTGHRQDTSPALSFSSWQTRTSSSSPLNPGVLKTPADFSLHVPKARPAEAAMDVDPADGSSYVINPPDDSQDIHAPLTDSAAPKSPLLNATPSPSKTKLKKARINEKPILDWPNIMTPQPSESRAGDEGCLLRPVSNPDASPQVEFQSKGDVETDAPGQAELFKAPACDVSSNGAQLESLISLLSQNGDVVNGNKELDKIGHGVQDTQANGDETTKVVLRDYQKELAHYPLMTGGNYIICAPTGSGKTLTAASICYKKYEEFQANPTPGKHFKALFIVNIRHLTQQQSNAFQEYFPDSLAVRTIGDQQPFEYALMKDKPMPVVLMLTAQIFVNALRQKIVSLQDLDVLIFDECHHTDLLHPYNVIMKMYLKEKTAASQGVGEHVGSLPQVIGLSASLGVGHSQVALSHILKLCANMDVRDVIRVRDRRNKKQLDQFVKAPEQDDVISVPPRAPAERHFGSLLEMIMGKIEDQLGETAKISLPRHGCQPYENEVVARQEKSPEHKHIVVYKYLNAYNRALMLYEDLPVQDCLRTLEEFYESRSVCQNEAYTPEEKICRDLFDRNLAEMERAAREEGDGNPKLQQLIKLLADQFTLNPSSKGIILNRMKVATVALCEFIRSCPCLNQLPCPVRPERLVGQGALDEYCMTESQQKMILESFRQEDGCNVLVATDIAQEGLDMPACNFVIRYNFVSNEIGTVQSKGRARAEGSKCYLIVESGSTNEQRELENRDKVKSMEKAMKELEAMPQEERLRCIQEKQREVIAAMQEAEHRQQQLAAQMKGQQILLKCAECKQPVCYSSDLRRKGAGGYVTCINPEFEDRVTEMTLEKPATRFRDSQSVCKIMCGTRTCKNQFGTRETFFISSDESLGFSLRAKSFIAQYGCGGEKRLKKWKELAIVDDADL</sequence>
<dbReference type="InterPro" id="IPR038557">
    <property type="entry name" value="RLR_C_sf"/>
</dbReference>
<evidence type="ECO:0000313" key="22">
    <source>
        <dbReference type="RefSeq" id="XP_022096855.1"/>
    </source>
</evidence>
<dbReference type="GO" id="GO:0003724">
    <property type="term" value="F:RNA helicase activity"/>
    <property type="evidence" value="ECO:0007669"/>
    <property type="project" value="UniProtKB-EC"/>
</dbReference>
<dbReference type="GO" id="GO:0046872">
    <property type="term" value="F:metal ion binding"/>
    <property type="evidence" value="ECO:0007669"/>
    <property type="project" value="UniProtKB-KW"/>
</dbReference>
<keyword evidence="14" id="KW-0051">Antiviral defense</keyword>
<protein>
    <recommendedName>
        <fullName evidence="3">RNA helicase</fullName>
        <ecNumber evidence="3">3.6.4.13</ecNumber>
    </recommendedName>
</protein>
<evidence type="ECO:0000256" key="10">
    <source>
        <dbReference type="ARBA" id="ARBA00022833"/>
    </source>
</evidence>
<evidence type="ECO:0000313" key="21">
    <source>
        <dbReference type="Proteomes" id="UP000694845"/>
    </source>
</evidence>
<evidence type="ECO:0000256" key="1">
    <source>
        <dbReference type="ARBA" id="ARBA00004496"/>
    </source>
</evidence>
<evidence type="ECO:0000256" key="9">
    <source>
        <dbReference type="ARBA" id="ARBA00022806"/>
    </source>
</evidence>
<dbReference type="SMART" id="SM00031">
    <property type="entry name" value="DED"/>
    <property type="match status" value="1"/>
</dbReference>
<dbReference type="Pfam" id="PF18119">
    <property type="entry name" value="RIG-I_C"/>
    <property type="match status" value="1"/>
</dbReference>
<keyword evidence="4" id="KW-0963">Cytoplasm</keyword>
<keyword evidence="5" id="KW-0399">Innate immunity</keyword>
<dbReference type="RefSeq" id="XP_022096857.1">
    <property type="nucleotide sequence ID" value="XM_022241165.1"/>
</dbReference>
<evidence type="ECO:0000256" key="8">
    <source>
        <dbReference type="ARBA" id="ARBA00022801"/>
    </source>
</evidence>
<organism evidence="21 22">
    <name type="scientific">Acanthaster planci</name>
    <name type="common">Crown-of-thorns starfish</name>
    <dbReference type="NCBI Taxonomy" id="133434"/>
    <lineage>
        <taxon>Eukaryota</taxon>
        <taxon>Metazoa</taxon>
        <taxon>Echinodermata</taxon>
        <taxon>Eleutherozoa</taxon>
        <taxon>Asterozoa</taxon>
        <taxon>Asteroidea</taxon>
        <taxon>Valvatacea</taxon>
        <taxon>Valvatida</taxon>
        <taxon>Acanthasteridae</taxon>
        <taxon>Acanthaster</taxon>
    </lineage>
</organism>
<dbReference type="CDD" id="cd00045">
    <property type="entry name" value="DED"/>
    <property type="match status" value="1"/>
</dbReference>
<dbReference type="SMART" id="SM00487">
    <property type="entry name" value="DEXDc"/>
    <property type="match status" value="1"/>
</dbReference>
<dbReference type="PROSITE" id="PS51192">
    <property type="entry name" value="HELICASE_ATP_BIND_1"/>
    <property type="match status" value="1"/>
</dbReference>
<dbReference type="OMA" id="GHSVEME"/>
<keyword evidence="9 22" id="KW-0347">Helicase</keyword>
<dbReference type="Pfam" id="PF01335">
    <property type="entry name" value="DED"/>
    <property type="match status" value="1"/>
</dbReference>
<dbReference type="SMART" id="SM00490">
    <property type="entry name" value="HELICc"/>
    <property type="match status" value="1"/>
</dbReference>
<evidence type="ECO:0000256" key="7">
    <source>
        <dbReference type="ARBA" id="ARBA00022741"/>
    </source>
</evidence>
<dbReference type="EC" id="3.6.4.13" evidence="3"/>
<feature type="domain" description="DED" evidence="17">
    <location>
        <begin position="8"/>
        <end position="86"/>
    </location>
</feature>
<gene>
    <name evidence="22 23" type="primary">LOC110982617</name>
</gene>
<dbReference type="InterPro" id="IPR001650">
    <property type="entry name" value="Helicase_C-like"/>
</dbReference>
<evidence type="ECO:0000256" key="3">
    <source>
        <dbReference type="ARBA" id="ARBA00012552"/>
    </source>
</evidence>
<evidence type="ECO:0000256" key="12">
    <source>
        <dbReference type="ARBA" id="ARBA00022859"/>
    </source>
</evidence>
<dbReference type="InterPro" id="IPR027417">
    <property type="entry name" value="P-loop_NTPase"/>
</dbReference>
<dbReference type="GeneID" id="110982617"/>
<dbReference type="GO" id="GO:0003723">
    <property type="term" value="F:RNA binding"/>
    <property type="evidence" value="ECO:0007669"/>
    <property type="project" value="UniProtKB-KW"/>
</dbReference>
<dbReference type="GO" id="GO:0005524">
    <property type="term" value="F:ATP binding"/>
    <property type="evidence" value="ECO:0007669"/>
    <property type="project" value="UniProtKB-KW"/>
</dbReference>
<dbReference type="Gene3D" id="3.40.50.300">
    <property type="entry name" value="P-loop containing nucleotide triphosphate hydrolases"/>
    <property type="match status" value="2"/>
</dbReference>
<dbReference type="Pfam" id="PF00271">
    <property type="entry name" value="Helicase_C"/>
    <property type="match status" value="1"/>
</dbReference>
<dbReference type="InterPro" id="IPR014001">
    <property type="entry name" value="Helicase_ATP-bd"/>
</dbReference>
<evidence type="ECO:0000256" key="5">
    <source>
        <dbReference type="ARBA" id="ARBA00022588"/>
    </source>
</evidence>
<dbReference type="Gene3D" id="2.170.150.30">
    <property type="entry name" value="RIG-I-like receptor, C-terminal regulatory domain"/>
    <property type="match status" value="1"/>
</dbReference>
<dbReference type="GO" id="GO:0045087">
    <property type="term" value="P:innate immune response"/>
    <property type="evidence" value="ECO:0007669"/>
    <property type="project" value="UniProtKB-KW"/>
</dbReference>
<feature type="domain" description="Helicase C-terminal" evidence="19">
    <location>
        <begin position="807"/>
        <end position="970"/>
    </location>
</feature>
<dbReference type="InterPro" id="IPR006935">
    <property type="entry name" value="Helicase/UvrB_N"/>
</dbReference>
<name>A0A8B7YWI3_ACAPL</name>
<keyword evidence="21" id="KW-1185">Reference proteome</keyword>
<dbReference type="PANTHER" id="PTHR14074:SF36">
    <property type="entry name" value="RNA HELICASE"/>
    <property type="match status" value="1"/>
</dbReference>
<feature type="region of interest" description="Disordered" evidence="16">
    <location>
        <begin position="95"/>
        <end position="259"/>
    </location>
</feature>
<dbReference type="PROSITE" id="PS51789">
    <property type="entry name" value="RLR_CTR"/>
    <property type="match status" value="1"/>
</dbReference>
<dbReference type="PROSITE" id="PS51194">
    <property type="entry name" value="HELICASE_CTER"/>
    <property type="match status" value="1"/>
</dbReference>
<feature type="region of interest" description="Disordered" evidence="16">
    <location>
        <begin position="292"/>
        <end position="327"/>
    </location>
</feature>
<comment type="catalytic activity">
    <reaction evidence="15">
        <text>ATP + H2O = ADP + phosphate + H(+)</text>
        <dbReference type="Rhea" id="RHEA:13065"/>
        <dbReference type="ChEBI" id="CHEBI:15377"/>
        <dbReference type="ChEBI" id="CHEBI:15378"/>
        <dbReference type="ChEBI" id="CHEBI:30616"/>
        <dbReference type="ChEBI" id="CHEBI:43474"/>
        <dbReference type="ChEBI" id="CHEBI:456216"/>
        <dbReference type="EC" id="3.6.4.13"/>
    </reaction>
    <physiologicalReaction direction="left-to-right" evidence="15">
        <dbReference type="Rhea" id="RHEA:13066"/>
    </physiologicalReaction>
</comment>
<dbReference type="GO" id="GO:0003677">
    <property type="term" value="F:DNA binding"/>
    <property type="evidence" value="ECO:0007669"/>
    <property type="project" value="InterPro"/>
</dbReference>
<dbReference type="Pfam" id="PF11648">
    <property type="entry name" value="RIG-I_C-RD"/>
    <property type="match status" value="1"/>
</dbReference>
<dbReference type="AlphaFoldDB" id="A0A8B7YWI3"/>
<dbReference type="InterPro" id="IPR021673">
    <property type="entry name" value="RLR_CTR"/>
</dbReference>
<dbReference type="Gene3D" id="1.20.1320.30">
    <property type="match status" value="1"/>
</dbReference>
<reference evidence="22 23" key="1">
    <citation type="submission" date="2025-04" db="UniProtKB">
        <authorList>
            <consortium name="RefSeq"/>
        </authorList>
    </citation>
    <scope>IDENTIFICATION</scope>
</reference>
<dbReference type="InterPro" id="IPR041204">
    <property type="entry name" value="RIG-I-like_C"/>
</dbReference>
<evidence type="ECO:0000259" key="19">
    <source>
        <dbReference type="PROSITE" id="PS51194"/>
    </source>
</evidence>
<keyword evidence="11" id="KW-0067">ATP-binding</keyword>
<feature type="compositionally biased region" description="Low complexity" evidence="16">
    <location>
        <begin position="240"/>
        <end position="252"/>
    </location>
</feature>
<dbReference type="GO" id="GO:0042981">
    <property type="term" value="P:regulation of apoptotic process"/>
    <property type="evidence" value="ECO:0007669"/>
    <property type="project" value="InterPro"/>
</dbReference>
<evidence type="ECO:0000256" key="4">
    <source>
        <dbReference type="ARBA" id="ARBA00022490"/>
    </source>
</evidence>
<dbReference type="GO" id="GO:0005737">
    <property type="term" value="C:cytoplasm"/>
    <property type="evidence" value="ECO:0007669"/>
    <property type="project" value="UniProtKB-SubCell"/>
</dbReference>
<evidence type="ECO:0000256" key="11">
    <source>
        <dbReference type="ARBA" id="ARBA00022840"/>
    </source>
</evidence>
<keyword evidence="8" id="KW-0378">Hydrolase</keyword>
<keyword evidence="12" id="KW-0391">Immunity</keyword>
<dbReference type="RefSeq" id="XP_022096855.1">
    <property type="nucleotide sequence ID" value="XM_022241163.1"/>
</dbReference>
<evidence type="ECO:0000259" key="20">
    <source>
        <dbReference type="PROSITE" id="PS51789"/>
    </source>
</evidence>